<feature type="domain" description="ABM" evidence="1">
    <location>
        <begin position="32"/>
        <end position="80"/>
    </location>
</feature>
<accession>A0A239CKX9</accession>
<dbReference type="InterPro" id="IPR011008">
    <property type="entry name" value="Dimeric_a/b-barrel"/>
</dbReference>
<gene>
    <name evidence="2" type="ORF">SAMN06295967_10569</name>
</gene>
<dbReference type="OrthoDB" id="9798439at2"/>
<dbReference type="GO" id="GO:0004497">
    <property type="term" value="F:monooxygenase activity"/>
    <property type="evidence" value="ECO:0007669"/>
    <property type="project" value="UniProtKB-KW"/>
</dbReference>
<dbReference type="InterPro" id="IPR052936">
    <property type="entry name" value="Jasmonate_Hydroxylase-like"/>
</dbReference>
<dbReference type="AlphaFoldDB" id="A0A239CKX9"/>
<dbReference type="Gene3D" id="3.30.70.100">
    <property type="match status" value="1"/>
</dbReference>
<keyword evidence="3" id="KW-1185">Reference proteome</keyword>
<dbReference type="Proteomes" id="UP000198480">
    <property type="component" value="Unassembled WGS sequence"/>
</dbReference>
<dbReference type="PANTHER" id="PTHR37811:SF2">
    <property type="entry name" value="ABM DOMAIN-CONTAINING PROTEIN"/>
    <property type="match status" value="1"/>
</dbReference>
<name>A0A239CKX9_9BACT</name>
<dbReference type="RefSeq" id="WP_089239141.1">
    <property type="nucleotide sequence ID" value="NZ_FZOK01000005.1"/>
</dbReference>
<evidence type="ECO:0000259" key="1">
    <source>
        <dbReference type="Pfam" id="PF03992"/>
    </source>
</evidence>
<protein>
    <submittedName>
        <fullName evidence="2">Heme-degrading monooxygenase HmoA</fullName>
    </submittedName>
</protein>
<dbReference type="EMBL" id="FZOK01000005">
    <property type="protein sequence ID" value="SNS20003.1"/>
    <property type="molecule type" value="Genomic_DNA"/>
</dbReference>
<proteinExistence type="predicted"/>
<keyword evidence="2" id="KW-0560">Oxidoreductase</keyword>
<keyword evidence="2" id="KW-0503">Monooxygenase</keyword>
<evidence type="ECO:0000313" key="2">
    <source>
        <dbReference type="EMBL" id="SNS20003.1"/>
    </source>
</evidence>
<reference evidence="3" key="1">
    <citation type="submission" date="2017-06" db="EMBL/GenBank/DDBJ databases">
        <authorList>
            <person name="Varghese N."/>
            <person name="Submissions S."/>
        </authorList>
    </citation>
    <scope>NUCLEOTIDE SEQUENCE [LARGE SCALE GENOMIC DNA]</scope>
    <source>
        <strain evidence="3">5C</strain>
    </source>
</reference>
<sequence length="108" mass="12643">MISKTPIPPYYAVIFTNILNEEYQGYNEMSDIIEQLVINQDGYLGHESVRNGLGITVSYWESLAAIKAWKSNSDHQIAQKLGKKDWYKHFKVRICKVEHDYEFLTNEK</sequence>
<organism evidence="2 3">
    <name type="scientific">Belliella buryatensis</name>
    <dbReference type="NCBI Taxonomy" id="1500549"/>
    <lineage>
        <taxon>Bacteria</taxon>
        <taxon>Pseudomonadati</taxon>
        <taxon>Bacteroidota</taxon>
        <taxon>Cytophagia</taxon>
        <taxon>Cytophagales</taxon>
        <taxon>Cyclobacteriaceae</taxon>
        <taxon>Belliella</taxon>
    </lineage>
</organism>
<evidence type="ECO:0000313" key="3">
    <source>
        <dbReference type="Proteomes" id="UP000198480"/>
    </source>
</evidence>
<dbReference type="InterPro" id="IPR007138">
    <property type="entry name" value="ABM_dom"/>
</dbReference>
<dbReference type="SUPFAM" id="SSF54909">
    <property type="entry name" value="Dimeric alpha+beta barrel"/>
    <property type="match status" value="1"/>
</dbReference>
<dbReference type="Pfam" id="PF03992">
    <property type="entry name" value="ABM"/>
    <property type="match status" value="1"/>
</dbReference>
<dbReference type="PANTHER" id="PTHR37811">
    <property type="entry name" value="BLL5343 PROTEIN"/>
    <property type="match status" value="1"/>
</dbReference>